<sequence>MPIFIENYNIGMLQGSDFFPTLGIQEFNERLVPSKSVLYHELRGERLIESPHKHDFFIIMLFEKGGGTHSIDFVNYPIEDHQIHLLFPGQVHEWKIEENSIGYQLMVSRERFERLIPYLKFATSYYQNHPVITIDAKEYSLLLQEFTAIHDEMSKKEILWDIIQTRINLIALLVSQCAAARFEDFAKYSATPLLSRFLAYIDRYYTEEKSVSFYAEKLNITPNYLNILSKKTLDVSASSLIQDRLVLEAKRLLKSSELSMKDIVYSLGFYDHANFAKFFKKKTGMTPSEFKEGS</sequence>
<dbReference type="SUPFAM" id="SSF51215">
    <property type="entry name" value="Regulatory protein AraC"/>
    <property type="match status" value="1"/>
</dbReference>
<gene>
    <name evidence="5" type="ORF">CLV99_1411</name>
</gene>
<dbReference type="InterPro" id="IPR009057">
    <property type="entry name" value="Homeodomain-like_sf"/>
</dbReference>
<name>A0A4R6WLS5_9SPHI</name>
<dbReference type="GO" id="GO:0003700">
    <property type="term" value="F:DNA-binding transcription factor activity"/>
    <property type="evidence" value="ECO:0007669"/>
    <property type="project" value="InterPro"/>
</dbReference>
<keyword evidence="2 5" id="KW-0238">DNA-binding</keyword>
<keyword evidence="3" id="KW-0804">Transcription</keyword>
<comment type="caution">
    <text evidence="5">The sequence shown here is derived from an EMBL/GenBank/DDBJ whole genome shotgun (WGS) entry which is preliminary data.</text>
</comment>
<dbReference type="SMART" id="SM00342">
    <property type="entry name" value="HTH_ARAC"/>
    <property type="match status" value="1"/>
</dbReference>
<proteinExistence type="predicted"/>
<dbReference type="RefSeq" id="WP_246032707.1">
    <property type="nucleotide sequence ID" value="NZ_SNYV01000011.1"/>
</dbReference>
<dbReference type="InterPro" id="IPR003313">
    <property type="entry name" value="AraC-bd"/>
</dbReference>
<protein>
    <submittedName>
        <fullName evidence="5">AraC-like DNA-binding protein</fullName>
    </submittedName>
</protein>
<dbReference type="Pfam" id="PF02311">
    <property type="entry name" value="AraC_binding"/>
    <property type="match status" value="1"/>
</dbReference>
<dbReference type="PANTHER" id="PTHR43280">
    <property type="entry name" value="ARAC-FAMILY TRANSCRIPTIONAL REGULATOR"/>
    <property type="match status" value="1"/>
</dbReference>
<evidence type="ECO:0000256" key="3">
    <source>
        <dbReference type="ARBA" id="ARBA00023163"/>
    </source>
</evidence>
<evidence type="ECO:0000313" key="6">
    <source>
        <dbReference type="Proteomes" id="UP000295292"/>
    </source>
</evidence>
<dbReference type="AlphaFoldDB" id="A0A4R6WLS5"/>
<dbReference type="EMBL" id="SNYV01000011">
    <property type="protein sequence ID" value="TDQ79957.1"/>
    <property type="molecule type" value="Genomic_DNA"/>
</dbReference>
<dbReference type="PROSITE" id="PS01124">
    <property type="entry name" value="HTH_ARAC_FAMILY_2"/>
    <property type="match status" value="1"/>
</dbReference>
<dbReference type="Pfam" id="PF12833">
    <property type="entry name" value="HTH_18"/>
    <property type="match status" value="1"/>
</dbReference>
<dbReference type="GO" id="GO:0043565">
    <property type="term" value="F:sequence-specific DNA binding"/>
    <property type="evidence" value="ECO:0007669"/>
    <property type="project" value="InterPro"/>
</dbReference>
<evidence type="ECO:0000313" key="5">
    <source>
        <dbReference type="EMBL" id="TDQ79957.1"/>
    </source>
</evidence>
<keyword evidence="6" id="KW-1185">Reference proteome</keyword>
<reference evidence="5 6" key="1">
    <citation type="submission" date="2019-03" db="EMBL/GenBank/DDBJ databases">
        <title>Genomic Encyclopedia of Archaeal and Bacterial Type Strains, Phase II (KMG-II): from individual species to whole genera.</title>
        <authorList>
            <person name="Goeker M."/>
        </authorList>
    </citation>
    <scope>NUCLEOTIDE SEQUENCE [LARGE SCALE GENOMIC DNA]</scope>
    <source>
        <strain evidence="5 6">DSM 28353</strain>
    </source>
</reference>
<keyword evidence="1" id="KW-0805">Transcription regulation</keyword>
<dbReference type="Proteomes" id="UP000295292">
    <property type="component" value="Unassembled WGS sequence"/>
</dbReference>
<evidence type="ECO:0000256" key="1">
    <source>
        <dbReference type="ARBA" id="ARBA00023015"/>
    </source>
</evidence>
<dbReference type="InterPro" id="IPR018060">
    <property type="entry name" value="HTH_AraC"/>
</dbReference>
<dbReference type="Gene3D" id="1.10.10.60">
    <property type="entry name" value="Homeodomain-like"/>
    <property type="match status" value="1"/>
</dbReference>
<evidence type="ECO:0000259" key="4">
    <source>
        <dbReference type="PROSITE" id="PS01124"/>
    </source>
</evidence>
<dbReference type="SUPFAM" id="SSF46689">
    <property type="entry name" value="Homeodomain-like"/>
    <property type="match status" value="1"/>
</dbReference>
<evidence type="ECO:0000256" key="2">
    <source>
        <dbReference type="ARBA" id="ARBA00023125"/>
    </source>
</evidence>
<dbReference type="InterPro" id="IPR037923">
    <property type="entry name" value="HTH-like"/>
</dbReference>
<dbReference type="PANTHER" id="PTHR43280:SF32">
    <property type="entry name" value="TRANSCRIPTIONAL REGULATORY PROTEIN"/>
    <property type="match status" value="1"/>
</dbReference>
<organism evidence="5 6">
    <name type="scientific">Sphingobacterium yanglingense</name>
    <dbReference type="NCBI Taxonomy" id="1437280"/>
    <lineage>
        <taxon>Bacteria</taxon>
        <taxon>Pseudomonadati</taxon>
        <taxon>Bacteroidota</taxon>
        <taxon>Sphingobacteriia</taxon>
        <taxon>Sphingobacteriales</taxon>
        <taxon>Sphingobacteriaceae</taxon>
        <taxon>Sphingobacterium</taxon>
    </lineage>
</organism>
<feature type="domain" description="HTH araC/xylS-type" evidence="4">
    <location>
        <begin position="195"/>
        <end position="293"/>
    </location>
</feature>
<accession>A0A4R6WLS5</accession>